<evidence type="ECO:0000313" key="1">
    <source>
        <dbReference type="EMBL" id="KAA1096121.1"/>
    </source>
</evidence>
<dbReference type="Proteomes" id="UP000324748">
    <property type="component" value="Unassembled WGS sequence"/>
</dbReference>
<accession>A0A5B0P3V6</accession>
<proteinExistence type="predicted"/>
<name>A0A5B0P3V6_PUCGR</name>
<comment type="caution">
    <text evidence="1">The sequence shown here is derived from an EMBL/GenBank/DDBJ whole genome shotgun (WGS) entry which is preliminary data.</text>
</comment>
<sequence>MVQPSIDRVFASNPASNTEAEIVRRFGSEIPFTVGEMNDPCQSCGALHWKLERTQGDSRKVRVGYSACCQKGSAIPPVQYNGIDYPAFFRELLSRNDPVDGMTDL</sequence>
<reference evidence="1 2" key="1">
    <citation type="submission" date="2019-05" db="EMBL/GenBank/DDBJ databases">
        <title>Emergence of the Ug99 lineage of the wheat stem rust pathogen through somatic hybridization.</title>
        <authorList>
            <person name="Li F."/>
            <person name="Upadhyaya N.M."/>
            <person name="Sperschneider J."/>
            <person name="Matny O."/>
            <person name="Nguyen-Phuc H."/>
            <person name="Mago R."/>
            <person name="Raley C."/>
            <person name="Miller M.E."/>
            <person name="Silverstein K.A.T."/>
            <person name="Henningsen E."/>
            <person name="Hirsch C.D."/>
            <person name="Visser B."/>
            <person name="Pretorius Z.A."/>
            <person name="Steffenson B.J."/>
            <person name="Schwessinger B."/>
            <person name="Dodds P.N."/>
            <person name="Figueroa M."/>
        </authorList>
    </citation>
    <scope>NUCLEOTIDE SEQUENCE [LARGE SCALE GENOMIC DNA]</scope>
    <source>
        <strain evidence="1">21-0</strain>
    </source>
</reference>
<dbReference type="OrthoDB" id="2507472at2759"/>
<gene>
    <name evidence="1" type="ORF">PGT21_005286</name>
</gene>
<evidence type="ECO:0000313" key="2">
    <source>
        <dbReference type="Proteomes" id="UP000324748"/>
    </source>
</evidence>
<dbReference type="EMBL" id="VSWC01000067">
    <property type="protein sequence ID" value="KAA1096121.1"/>
    <property type="molecule type" value="Genomic_DNA"/>
</dbReference>
<dbReference type="AlphaFoldDB" id="A0A5B0P3V6"/>
<protein>
    <submittedName>
        <fullName evidence="1">Uncharacterized protein</fullName>
    </submittedName>
</protein>
<keyword evidence="2" id="KW-1185">Reference proteome</keyword>
<organism evidence="1 2">
    <name type="scientific">Puccinia graminis f. sp. tritici</name>
    <dbReference type="NCBI Taxonomy" id="56615"/>
    <lineage>
        <taxon>Eukaryota</taxon>
        <taxon>Fungi</taxon>
        <taxon>Dikarya</taxon>
        <taxon>Basidiomycota</taxon>
        <taxon>Pucciniomycotina</taxon>
        <taxon>Pucciniomycetes</taxon>
        <taxon>Pucciniales</taxon>
        <taxon>Pucciniaceae</taxon>
        <taxon>Puccinia</taxon>
    </lineage>
</organism>